<accession>A0A392VCY4</accession>
<sequence length="46" mass="5332">SRPMVVVLDEGSESEEHWWNDDCDDITCEGESSQMTEDHTEQTYPL</sequence>
<evidence type="ECO:0000313" key="3">
    <source>
        <dbReference type="Proteomes" id="UP000265520"/>
    </source>
</evidence>
<evidence type="ECO:0000256" key="1">
    <source>
        <dbReference type="SAM" id="MobiDB-lite"/>
    </source>
</evidence>
<dbReference type="AlphaFoldDB" id="A0A392VCY4"/>
<feature type="region of interest" description="Disordered" evidence="1">
    <location>
        <begin position="1"/>
        <end position="22"/>
    </location>
</feature>
<organism evidence="2 3">
    <name type="scientific">Trifolium medium</name>
    <dbReference type="NCBI Taxonomy" id="97028"/>
    <lineage>
        <taxon>Eukaryota</taxon>
        <taxon>Viridiplantae</taxon>
        <taxon>Streptophyta</taxon>
        <taxon>Embryophyta</taxon>
        <taxon>Tracheophyta</taxon>
        <taxon>Spermatophyta</taxon>
        <taxon>Magnoliopsida</taxon>
        <taxon>eudicotyledons</taxon>
        <taxon>Gunneridae</taxon>
        <taxon>Pentapetalae</taxon>
        <taxon>rosids</taxon>
        <taxon>fabids</taxon>
        <taxon>Fabales</taxon>
        <taxon>Fabaceae</taxon>
        <taxon>Papilionoideae</taxon>
        <taxon>50 kb inversion clade</taxon>
        <taxon>NPAAA clade</taxon>
        <taxon>Hologalegina</taxon>
        <taxon>IRL clade</taxon>
        <taxon>Trifolieae</taxon>
        <taxon>Trifolium</taxon>
    </lineage>
</organism>
<reference evidence="2 3" key="1">
    <citation type="journal article" date="2018" name="Front. Plant Sci.">
        <title>Red Clover (Trifolium pratense) and Zigzag Clover (T. medium) - A Picture of Genomic Similarities and Differences.</title>
        <authorList>
            <person name="Dluhosova J."/>
            <person name="Istvanek J."/>
            <person name="Nedelnik J."/>
            <person name="Repkova J."/>
        </authorList>
    </citation>
    <scope>NUCLEOTIDE SEQUENCE [LARGE SCALE GENOMIC DNA]</scope>
    <source>
        <strain evidence="3">cv. 10/8</strain>
        <tissue evidence="2">Leaf</tissue>
    </source>
</reference>
<proteinExistence type="predicted"/>
<protein>
    <submittedName>
        <fullName evidence="2">Uncharacterized protein</fullName>
    </submittedName>
</protein>
<feature type="non-terminal residue" evidence="2">
    <location>
        <position position="1"/>
    </location>
</feature>
<dbReference type="Proteomes" id="UP000265520">
    <property type="component" value="Unassembled WGS sequence"/>
</dbReference>
<keyword evidence="3" id="KW-1185">Reference proteome</keyword>
<evidence type="ECO:0000313" key="2">
    <source>
        <dbReference type="EMBL" id="MCI86228.1"/>
    </source>
</evidence>
<dbReference type="EMBL" id="LXQA011134709">
    <property type="protein sequence ID" value="MCI86228.1"/>
    <property type="molecule type" value="Genomic_DNA"/>
</dbReference>
<comment type="caution">
    <text evidence="2">The sequence shown here is derived from an EMBL/GenBank/DDBJ whole genome shotgun (WGS) entry which is preliminary data.</text>
</comment>
<name>A0A392VCY4_9FABA</name>